<dbReference type="Gene3D" id="3.20.20.30">
    <property type="entry name" value="Luciferase-like domain"/>
    <property type="match status" value="1"/>
</dbReference>
<dbReference type="PANTHER" id="PTHR30011:SF30">
    <property type="entry name" value="XENOBIOTIC COMPOUND MONOOXYGENASE, DSZA FAMILY (AFU_ORTHOLOGUE AFUA_6G01920)"/>
    <property type="match status" value="1"/>
</dbReference>
<dbReference type="InterPro" id="IPR036661">
    <property type="entry name" value="Luciferase-like_sf"/>
</dbReference>
<dbReference type="InterPro" id="IPR016215">
    <property type="entry name" value="NTA_MOA"/>
</dbReference>
<protein>
    <recommendedName>
        <fullName evidence="2">Luciferase-like domain-containing protein</fullName>
    </recommendedName>
</protein>
<organism evidence="3 4">
    <name type="scientific">Bionectria ochroleuca</name>
    <name type="common">Gliocladium roseum</name>
    <dbReference type="NCBI Taxonomy" id="29856"/>
    <lineage>
        <taxon>Eukaryota</taxon>
        <taxon>Fungi</taxon>
        <taxon>Dikarya</taxon>
        <taxon>Ascomycota</taxon>
        <taxon>Pezizomycotina</taxon>
        <taxon>Sordariomycetes</taxon>
        <taxon>Hypocreomycetidae</taxon>
        <taxon>Hypocreales</taxon>
        <taxon>Bionectriaceae</taxon>
        <taxon>Clonostachys</taxon>
    </lineage>
</organism>
<dbReference type="PIRSF" id="PIRSF000337">
    <property type="entry name" value="NTA_MOA"/>
    <property type="match status" value="1"/>
</dbReference>
<comment type="similarity">
    <text evidence="1">Belongs to the NtaA/SnaA/DszA monooxygenase family.</text>
</comment>
<proteinExistence type="inferred from homology"/>
<reference evidence="3" key="1">
    <citation type="submission" date="2020-10" db="EMBL/GenBank/DDBJ databases">
        <title>High-Quality Genome Resource of Clonostachys rosea strain S41 by Oxford Nanopore Long-Read Sequencing.</title>
        <authorList>
            <person name="Wang H."/>
        </authorList>
    </citation>
    <scope>NUCLEOTIDE SEQUENCE</scope>
    <source>
        <strain evidence="3">S41</strain>
    </source>
</reference>
<name>A0A8H7TWF9_BIOOC</name>
<evidence type="ECO:0000256" key="1">
    <source>
        <dbReference type="ARBA" id="ARBA00033748"/>
    </source>
</evidence>
<gene>
    <name evidence="3" type="ORF">IM811_001482</name>
</gene>
<dbReference type="SUPFAM" id="SSF51679">
    <property type="entry name" value="Bacterial luciferase-like"/>
    <property type="match status" value="1"/>
</dbReference>
<sequence>MFGDRMPPLVIIPQYCENPDYSQAIIDTVTMSEGTNHDAKRRIILNAFDMFTPSHLSFGQWRRDDDQSSTKRRDLDYWTNLARILERGDINALVIADTFGQHDVYKGSAETTLRSTVQFPMGDPSIPVSAMATVTKNLGFIITSSTSYESPFVVAKRFSTLDHLTKGRFGWNIVTSFKSSASKAVGLSYVEHDRRYEIADEYLKILYKIWEGSWADDALREDAENEIYVNPDRVRWIEHHSENFTLNAPHILDPSPQRTPFLLQAGTSPAGIAFAAKHAEGVMLSGLSPHILAPRVAALRSKAAEFGRNPRNIKVFAIVTPVLGKTEEEAKAKYEKALKYASFEAGLAFYSGNAGIDLSTFDLDTEIKPEDSTVDSRIQSLVSSLKYRGADVPAWTPRTIGKAMAIGGNGPVPVGTPEQVADFLEEWIKIADLDGFNVGYVVSPGSFEDVVDLLVPELRRRGIYTPQGESGTIRERIYGVGQTRLLDEHEGSKYKYENYDLTQK</sequence>
<dbReference type="AlphaFoldDB" id="A0A8H7TWF9"/>
<dbReference type="Proteomes" id="UP000616885">
    <property type="component" value="Unassembled WGS sequence"/>
</dbReference>
<dbReference type="EMBL" id="JADCTT010000001">
    <property type="protein sequence ID" value="KAF9759788.1"/>
    <property type="molecule type" value="Genomic_DNA"/>
</dbReference>
<dbReference type="GO" id="GO:0004497">
    <property type="term" value="F:monooxygenase activity"/>
    <property type="evidence" value="ECO:0007669"/>
    <property type="project" value="InterPro"/>
</dbReference>
<dbReference type="InterPro" id="IPR051260">
    <property type="entry name" value="Diverse_substr_monoxygenases"/>
</dbReference>
<dbReference type="InterPro" id="IPR011251">
    <property type="entry name" value="Luciferase-like_dom"/>
</dbReference>
<evidence type="ECO:0000259" key="2">
    <source>
        <dbReference type="Pfam" id="PF00296"/>
    </source>
</evidence>
<evidence type="ECO:0000313" key="4">
    <source>
        <dbReference type="Proteomes" id="UP000616885"/>
    </source>
</evidence>
<dbReference type="NCBIfam" id="TIGR03860">
    <property type="entry name" value="FMN_nitrolo"/>
    <property type="match status" value="1"/>
</dbReference>
<feature type="domain" description="Luciferase-like" evidence="2">
    <location>
        <begin position="65"/>
        <end position="428"/>
    </location>
</feature>
<accession>A0A8H7TWF9</accession>
<dbReference type="GO" id="GO:0016705">
    <property type="term" value="F:oxidoreductase activity, acting on paired donors, with incorporation or reduction of molecular oxygen"/>
    <property type="evidence" value="ECO:0007669"/>
    <property type="project" value="InterPro"/>
</dbReference>
<comment type="caution">
    <text evidence="3">The sequence shown here is derived from an EMBL/GenBank/DDBJ whole genome shotgun (WGS) entry which is preliminary data.</text>
</comment>
<evidence type="ECO:0000313" key="3">
    <source>
        <dbReference type="EMBL" id="KAF9759788.1"/>
    </source>
</evidence>
<dbReference type="Pfam" id="PF00296">
    <property type="entry name" value="Bac_luciferase"/>
    <property type="match status" value="1"/>
</dbReference>
<dbReference type="PANTHER" id="PTHR30011">
    <property type="entry name" value="ALKANESULFONATE MONOOXYGENASE-RELATED"/>
    <property type="match status" value="1"/>
</dbReference>